<keyword evidence="6 10" id="KW-0051">Antiviral defense</keyword>
<dbReference type="Gene3D" id="1.20.120.920">
    <property type="entry name" value="CRISPR-associated endonuclease Cas1, C-terminal domain"/>
    <property type="match status" value="1"/>
</dbReference>
<sequence length="331" mass="38078">MRSLYVAQPGCYLSLKQEHILVKQGKTVLQDVALPLVEQILIFSQSQVTTQAIRACLWRNIPIVYLSRMGRCYGRLLSIERGYRTLARQQRSLLEAECFCSAVSIVQAKLKNSRVMLQRQQRRQSLLAEMASAIRGLSYLIYRAEQATSIEQLMGFEGAGAACYFAALGQCFTNEAFRFEERSRRPPKDPVNAMLSFGYQILWNHILSLIELQGLDPYEGCLHVGSERHAALASDLVEEFRAPIVDSLVLYLVNRGVMRVDEDFDWADNGGCYLNDAGRKTFLRSFIQRMEERLGEGDEEQPRWDLLNRQVKLYRDFVRDPRVGYKPYLIR</sequence>
<keyword evidence="5 10" id="KW-0460">Magnesium</keyword>
<proteinExistence type="inferred from homology"/>
<comment type="cofactor">
    <cofactor evidence="10">
        <name>Mg(2+)</name>
        <dbReference type="ChEBI" id="CHEBI:18420"/>
    </cofactor>
    <cofactor evidence="10">
        <name>Mn(2+)</name>
        <dbReference type="ChEBI" id="CHEBI:29035"/>
    </cofactor>
</comment>
<keyword evidence="7 10" id="KW-0238">DNA-binding</keyword>
<comment type="caution">
    <text evidence="11">The sequence shown here is derived from an EMBL/GenBank/DDBJ whole genome shotgun (WGS) entry which is preliminary data.</text>
</comment>
<dbReference type="PANTHER" id="PTHR34353:SF2">
    <property type="entry name" value="CRISPR-ASSOCIATED ENDONUCLEASE CAS1 1"/>
    <property type="match status" value="1"/>
</dbReference>
<dbReference type="GO" id="GO:0051607">
    <property type="term" value="P:defense response to virus"/>
    <property type="evidence" value="ECO:0007669"/>
    <property type="project" value="UniProtKB-UniRule"/>
</dbReference>
<dbReference type="InterPro" id="IPR042206">
    <property type="entry name" value="CRISPR-assoc_Cas1_C"/>
</dbReference>
<evidence type="ECO:0000256" key="2">
    <source>
        <dbReference type="ARBA" id="ARBA00022723"/>
    </source>
</evidence>
<dbReference type="GO" id="GO:0003677">
    <property type="term" value="F:DNA binding"/>
    <property type="evidence" value="ECO:0007669"/>
    <property type="project" value="UniProtKB-KW"/>
</dbReference>
<evidence type="ECO:0000313" key="11">
    <source>
        <dbReference type="EMBL" id="NDJ17974.1"/>
    </source>
</evidence>
<dbReference type="EMBL" id="WVIE01000012">
    <property type="protein sequence ID" value="NDJ17974.1"/>
    <property type="molecule type" value="Genomic_DNA"/>
</dbReference>
<comment type="function">
    <text evidence="10">CRISPR (clustered regularly interspaced short palindromic repeat), is an adaptive immune system that provides protection against mobile genetic elements (viruses, transposable elements and conjugative plasmids). CRISPR clusters contain spacers, sequences complementary to antecedent mobile elements, and target invading nucleic acids. CRISPR clusters are transcribed and processed into CRISPR RNA (crRNA). Acts as a dsDNA endonuclease. Involved in the integration of spacer DNA into the CRISPR cassette.</text>
</comment>
<dbReference type="NCBIfam" id="TIGR00287">
    <property type="entry name" value="cas1"/>
    <property type="match status" value="1"/>
</dbReference>
<evidence type="ECO:0000256" key="9">
    <source>
        <dbReference type="ARBA" id="ARBA00038592"/>
    </source>
</evidence>
<keyword evidence="2 10" id="KW-0479">Metal-binding</keyword>
<organism evidence="11 12">
    <name type="scientific">Myxacorys almedinensis A</name>
    <dbReference type="NCBI Taxonomy" id="2690445"/>
    <lineage>
        <taxon>Bacteria</taxon>
        <taxon>Bacillati</taxon>
        <taxon>Cyanobacteriota</taxon>
        <taxon>Cyanophyceae</taxon>
        <taxon>Leptolyngbyales</taxon>
        <taxon>Leptolyngbyaceae</taxon>
        <taxon>Myxacorys</taxon>
        <taxon>Myxacorys almedinensis</taxon>
    </lineage>
</organism>
<dbReference type="RefSeq" id="WP_162423500.1">
    <property type="nucleotide sequence ID" value="NZ_WVIE01000012.1"/>
</dbReference>
<dbReference type="Proteomes" id="UP000646053">
    <property type="component" value="Unassembled WGS sequence"/>
</dbReference>
<comment type="subunit">
    <text evidence="9 10">Homodimer, forms a heterotetramer with a Cas2 homodimer.</text>
</comment>
<dbReference type="AlphaFoldDB" id="A0A8J8CIU7"/>
<evidence type="ECO:0000256" key="3">
    <source>
        <dbReference type="ARBA" id="ARBA00022759"/>
    </source>
</evidence>
<protein>
    <recommendedName>
        <fullName evidence="10">CRISPR-associated endonuclease Cas1</fullName>
        <ecNumber evidence="10">3.1.-.-</ecNumber>
    </recommendedName>
</protein>
<comment type="similarity">
    <text evidence="10">Belongs to the CRISPR-associated endonuclease Cas1 family.</text>
</comment>
<gene>
    <name evidence="10 11" type="primary">cas1</name>
    <name evidence="11" type="ORF">GS601_11845</name>
</gene>
<accession>A0A8J8CIU7</accession>
<dbReference type="InterPro" id="IPR050646">
    <property type="entry name" value="Cas1"/>
</dbReference>
<dbReference type="InterPro" id="IPR002729">
    <property type="entry name" value="CRISPR-assoc_Cas1"/>
</dbReference>
<evidence type="ECO:0000313" key="12">
    <source>
        <dbReference type="Proteomes" id="UP000646053"/>
    </source>
</evidence>
<dbReference type="GO" id="GO:0004519">
    <property type="term" value="F:endonuclease activity"/>
    <property type="evidence" value="ECO:0007669"/>
    <property type="project" value="UniProtKB-UniRule"/>
</dbReference>
<feature type="binding site" evidence="10">
    <location>
        <position position="223"/>
    </location>
    <ligand>
        <name>Mn(2+)</name>
        <dbReference type="ChEBI" id="CHEBI:29035"/>
    </ligand>
</feature>
<name>A0A8J8CIU7_9CYAN</name>
<dbReference type="PANTHER" id="PTHR34353">
    <property type="entry name" value="CRISPR-ASSOCIATED ENDONUCLEASE CAS1 1"/>
    <property type="match status" value="1"/>
</dbReference>
<evidence type="ECO:0000256" key="4">
    <source>
        <dbReference type="ARBA" id="ARBA00022801"/>
    </source>
</evidence>
<dbReference type="GO" id="GO:0016787">
    <property type="term" value="F:hydrolase activity"/>
    <property type="evidence" value="ECO:0007669"/>
    <property type="project" value="UniProtKB-KW"/>
</dbReference>
<evidence type="ECO:0000256" key="5">
    <source>
        <dbReference type="ARBA" id="ARBA00022842"/>
    </source>
</evidence>
<keyword evidence="12" id="KW-1185">Reference proteome</keyword>
<feature type="binding site" evidence="10">
    <location>
        <position position="238"/>
    </location>
    <ligand>
        <name>Mn(2+)</name>
        <dbReference type="ChEBI" id="CHEBI:29035"/>
    </ligand>
</feature>
<feature type="binding site" evidence="10">
    <location>
        <position position="157"/>
    </location>
    <ligand>
        <name>Mn(2+)</name>
        <dbReference type="ChEBI" id="CHEBI:29035"/>
    </ligand>
</feature>
<evidence type="ECO:0000256" key="1">
    <source>
        <dbReference type="ARBA" id="ARBA00022722"/>
    </source>
</evidence>
<evidence type="ECO:0000256" key="7">
    <source>
        <dbReference type="ARBA" id="ARBA00023125"/>
    </source>
</evidence>
<dbReference type="CDD" id="cd09634">
    <property type="entry name" value="Cas1_I-II-III"/>
    <property type="match status" value="1"/>
</dbReference>
<dbReference type="Gene3D" id="3.100.10.20">
    <property type="entry name" value="CRISPR-associated endonuclease Cas1, N-terminal domain"/>
    <property type="match status" value="1"/>
</dbReference>
<dbReference type="EC" id="3.1.-.-" evidence="10"/>
<keyword evidence="4 10" id="KW-0378">Hydrolase</keyword>
<reference evidence="11" key="1">
    <citation type="submission" date="2019-12" db="EMBL/GenBank/DDBJ databases">
        <title>High-Quality draft genome sequences of three cyanobacteria isolated from the limestone walls of the Old Cathedral of Coimbra.</title>
        <authorList>
            <person name="Tiago I."/>
            <person name="Soares F."/>
            <person name="Portugal A."/>
        </authorList>
    </citation>
    <scope>NUCLEOTIDE SEQUENCE</scope>
    <source>
        <strain evidence="11">A</strain>
    </source>
</reference>
<evidence type="ECO:0000256" key="6">
    <source>
        <dbReference type="ARBA" id="ARBA00023118"/>
    </source>
</evidence>
<keyword evidence="3 10" id="KW-0255">Endonuclease</keyword>
<evidence type="ECO:0000256" key="10">
    <source>
        <dbReference type="HAMAP-Rule" id="MF_01470"/>
    </source>
</evidence>
<keyword evidence="1 10" id="KW-0540">Nuclease</keyword>
<evidence type="ECO:0000256" key="8">
    <source>
        <dbReference type="ARBA" id="ARBA00023211"/>
    </source>
</evidence>
<keyword evidence="8 10" id="KW-0464">Manganese</keyword>
<dbReference type="InterPro" id="IPR042211">
    <property type="entry name" value="CRISPR-assoc_Cas1_N"/>
</dbReference>
<dbReference type="HAMAP" id="MF_01470">
    <property type="entry name" value="Cas1"/>
    <property type="match status" value="1"/>
</dbReference>
<dbReference type="Pfam" id="PF01867">
    <property type="entry name" value="Cas_Cas1"/>
    <property type="match status" value="1"/>
</dbReference>
<dbReference type="GO" id="GO:0043571">
    <property type="term" value="P:maintenance of CRISPR repeat elements"/>
    <property type="evidence" value="ECO:0007669"/>
    <property type="project" value="UniProtKB-UniRule"/>
</dbReference>
<dbReference type="GO" id="GO:0046872">
    <property type="term" value="F:metal ion binding"/>
    <property type="evidence" value="ECO:0007669"/>
    <property type="project" value="UniProtKB-UniRule"/>
</dbReference>